<accession>A0A1H1FYG1</accession>
<protein>
    <submittedName>
        <fullName evidence="3">5-methylcytosine-specific restriction enzyme B</fullName>
    </submittedName>
</protein>
<feature type="domain" description="AAA+ ATPase" evidence="2">
    <location>
        <begin position="520"/>
        <end position="705"/>
    </location>
</feature>
<dbReference type="OrthoDB" id="9837at2157"/>
<proteinExistence type="predicted"/>
<dbReference type="STRING" id="1095778.SAMN04489842_2174"/>
<dbReference type="SUPFAM" id="SSF52540">
    <property type="entry name" value="P-loop containing nucleoside triphosphate hydrolases"/>
    <property type="match status" value="1"/>
</dbReference>
<dbReference type="Gene3D" id="3.40.50.300">
    <property type="entry name" value="P-loop containing nucleotide triphosphate hydrolases"/>
    <property type="match status" value="1"/>
</dbReference>
<dbReference type="InterPro" id="IPR003593">
    <property type="entry name" value="AAA+_ATPase"/>
</dbReference>
<dbReference type="SMART" id="SM00382">
    <property type="entry name" value="AAA"/>
    <property type="match status" value="1"/>
</dbReference>
<feature type="compositionally biased region" description="Basic and acidic residues" evidence="1">
    <location>
        <begin position="493"/>
        <end position="510"/>
    </location>
</feature>
<organism evidence="3 4">
    <name type="scientific">Natronobacterium texcoconense</name>
    <dbReference type="NCBI Taxonomy" id="1095778"/>
    <lineage>
        <taxon>Archaea</taxon>
        <taxon>Methanobacteriati</taxon>
        <taxon>Methanobacteriota</taxon>
        <taxon>Stenosarchaea group</taxon>
        <taxon>Halobacteria</taxon>
        <taxon>Halobacteriales</taxon>
        <taxon>Natrialbaceae</taxon>
        <taxon>Natronobacterium</taxon>
    </lineage>
</organism>
<dbReference type="AlphaFoldDB" id="A0A1H1FYG1"/>
<dbReference type="PANTHER" id="PTHR37291">
    <property type="entry name" value="5-METHYLCYTOSINE-SPECIFIC RESTRICTION ENZYME B"/>
    <property type="match status" value="1"/>
</dbReference>
<dbReference type="EMBL" id="FNLC01000002">
    <property type="protein sequence ID" value="SDR06034.1"/>
    <property type="molecule type" value="Genomic_DNA"/>
</dbReference>
<reference evidence="4" key="1">
    <citation type="submission" date="2016-10" db="EMBL/GenBank/DDBJ databases">
        <authorList>
            <person name="Varghese N."/>
            <person name="Submissions S."/>
        </authorList>
    </citation>
    <scope>NUCLEOTIDE SEQUENCE [LARGE SCALE GENOMIC DNA]</scope>
    <source>
        <strain evidence="4">DSM 24767</strain>
    </source>
</reference>
<dbReference type="PANTHER" id="PTHR37291:SF1">
    <property type="entry name" value="TYPE IV METHYL-DIRECTED RESTRICTION ENZYME ECOKMCRB SUBUNIT"/>
    <property type="match status" value="1"/>
</dbReference>
<keyword evidence="4" id="KW-1185">Reference proteome</keyword>
<feature type="region of interest" description="Disordered" evidence="1">
    <location>
        <begin position="489"/>
        <end position="510"/>
    </location>
</feature>
<sequence>MAPGIVLASATSPTEQAVFDELVYQGVERARLSSYRPPGNDQIVHSWPLPLADHVDTSGLTAGDYVLFYRGRNRYSWAAKVKTVENDTNEIGDVLTGLVSNQGSEKIKPSDEFSDAVLFLDIPVPIELESYRLHDLLGIDQEALTRTVIPNDDAVKNLRDEFGSLEEMIRTTRETPSVFIEVTSVNDKPYKKPNGEFPLGSAVFSRSEDSDGRQIYETLRDPEVGDLVLHVRKDSRELAGVSTVASTLQEDFEGPPDDSWPQEVRGEGYFRPLGNYDPFDDPPDIDQDLLQNADYRDRLQRIYDSTENLFYDRNFELAHGAYFTESPLEFLYLCIAEQPALVDLAEERYWSIPQPDAVERYDTVTDAVVDVRTKLPFDERDRNWFLDAFTEVVVQGFTDTLSMVEPDAVLTEREAAYISMIKDVYESRADEFEQAADRLGIGRTKQVSPSETLFFVLFRGLQSHVGLSPNMDQVKTKVIINDEYDVEIPTPKFDPDDKTEPLTDRPMPDRGEDIARQLIDVGQMVFYGPPGTGKTYTAEQFARWWLNQQPHVDPTTGQLETVTFHPSFTYEDFIEGLSVDTTEEGQVRYDEQPGVFLEFAERARQAYYASEDSEPAPRYVMIIDEINRGNLAQIFGEMITALEVDKRLDGKNEVAISLAHSGNSFSIPPNLYLIGTMNTADRSIALVDAALRRRFRFLSFPPNLDNGREANGFDSWGAVEDAARTTGDNRLIAQSLIAVKMLNDRIRDQPDLGRGKQIGHSFFYGLSDNQDVVDMWRFEILPLLEEYFFGQYERIRDALFSGNGEQLFDWKHQQIKAFDAAALESELGSFVREYVEDTEAE</sequence>
<name>A0A1H1FYG1_NATTX</name>
<dbReference type="InterPro" id="IPR052934">
    <property type="entry name" value="Methyl-DNA_Rec/Restrict_Enz"/>
</dbReference>
<evidence type="ECO:0000313" key="4">
    <source>
        <dbReference type="Proteomes" id="UP000198848"/>
    </source>
</evidence>
<dbReference type="Proteomes" id="UP000198848">
    <property type="component" value="Unassembled WGS sequence"/>
</dbReference>
<evidence type="ECO:0000256" key="1">
    <source>
        <dbReference type="SAM" id="MobiDB-lite"/>
    </source>
</evidence>
<dbReference type="GO" id="GO:0005524">
    <property type="term" value="F:ATP binding"/>
    <property type="evidence" value="ECO:0007669"/>
    <property type="project" value="InterPro"/>
</dbReference>
<evidence type="ECO:0000313" key="3">
    <source>
        <dbReference type="EMBL" id="SDR06034.1"/>
    </source>
</evidence>
<dbReference type="InterPro" id="IPR011704">
    <property type="entry name" value="ATPase_dyneun-rel_AAA"/>
</dbReference>
<gene>
    <name evidence="3" type="ORF">SAMN04489842_2174</name>
</gene>
<dbReference type="InterPro" id="IPR027417">
    <property type="entry name" value="P-loop_NTPase"/>
</dbReference>
<dbReference type="Pfam" id="PF07728">
    <property type="entry name" value="AAA_5"/>
    <property type="match status" value="1"/>
</dbReference>
<dbReference type="RefSeq" id="WP_090381457.1">
    <property type="nucleotide sequence ID" value="NZ_FNLC01000002.1"/>
</dbReference>
<dbReference type="GO" id="GO:0016887">
    <property type="term" value="F:ATP hydrolysis activity"/>
    <property type="evidence" value="ECO:0007669"/>
    <property type="project" value="InterPro"/>
</dbReference>
<evidence type="ECO:0000259" key="2">
    <source>
        <dbReference type="SMART" id="SM00382"/>
    </source>
</evidence>